<proteinExistence type="inferred from homology"/>
<gene>
    <name evidence="13" type="primary">HSPA12A</name>
</gene>
<comment type="subunit">
    <text evidence="10">Interacts with SORL1 (via cytosolic C-terminus); this interaction affects SORL1 internalization and subcellular localization.</text>
</comment>
<accession>A0A8C0TSQ3</accession>
<comment type="function">
    <text evidence="9">Adapter protein for SORL1, but not SORT1. Delays SORL1 internalization and affects SORL1 subcellular localization.</text>
</comment>
<evidence type="ECO:0000313" key="14">
    <source>
        <dbReference type="Proteomes" id="UP000694542"/>
    </source>
</evidence>
<keyword evidence="8" id="KW-0539">Nucleus</keyword>
<evidence type="ECO:0000313" key="13">
    <source>
        <dbReference type="Ensembl" id="ENSCAFP00040040717.1"/>
    </source>
</evidence>
<name>A0A8C0TSQ3_CANLF</name>
<evidence type="ECO:0000256" key="9">
    <source>
        <dbReference type="ARBA" id="ARBA00058224"/>
    </source>
</evidence>
<evidence type="ECO:0000256" key="2">
    <source>
        <dbReference type="ARBA" id="ARBA00004496"/>
    </source>
</evidence>
<dbReference type="GO" id="GO:0005634">
    <property type="term" value="C:nucleus"/>
    <property type="evidence" value="ECO:0007669"/>
    <property type="project" value="UniProtKB-SubCell"/>
</dbReference>
<keyword evidence="5" id="KW-0547">Nucleotide-binding</keyword>
<evidence type="ECO:0000256" key="4">
    <source>
        <dbReference type="ARBA" id="ARBA00022490"/>
    </source>
</evidence>
<evidence type="ECO:0000256" key="3">
    <source>
        <dbReference type="ARBA" id="ARBA00007381"/>
    </source>
</evidence>
<evidence type="ECO:0000256" key="10">
    <source>
        <dbReference type="ARBA" id="ARBA00064411"/>
    </source>
</evidence>
<evidence type="ECO:0000256" key="8">
    <source>
        <dbReference type="ARBA" id="ARBA00023242"/>
    </source>
</evidence>
<evidence type="ECO:0000256" key="5">
    <source>
        <dbReference type="ARBA" id="ARBA00022741"/>
    </source>
</evidence>
<dbReference type="InterPro" id="IPR043129">
    <property type="entry name" value="ATPase_NBD"/>
</dbReference>
<reference evidence="13" key="1">
    <citation type="submission" date="2018-10" db="EMBL/GenBank/DDBJ databases">
        <title>De novo assembly of a Great Dane genome.</title>
        <authorList>
            <person name="Kidd J.M."/>
            <person name="Pendleton A.L."/>
            <person name="Shen F."/>
            <person name="Emery S."/>
        </authorList>
    </citation>
    <scope>NUCLEOTIDE SEQUENCE [LARGE SCALE GENOMIC DNA]</scope>
    <source>
        <strain evidence="13">Great Dane</strain>
    </source>
</reference>
<dbReference type="Ensembl" id="ENSCAFT00040046655.1">
    <property type="protein sequence ID" value="ENSCAFP00040040717.1"/>
    <property type="gene ID" value="ENSCAFG00040025028.1"/>
</dbReference>
<dbReference type="SUPFAM" id="SSF53067">
    <property type="entry name" value="Actin-like ATPase domain"/>
    <property type="match status" value="2"/>
</dbReference>
<keyword evidence="4" id="KW-0963">Cytoplasm</keyword>
<keyword evidence="7" id="KW-0007">Acetylation</keyword>
<dbReference type="FunFam" id="3.90.640.10:FF:000011">
    <property type="entry name" value="Heat shock protein family A (Hsp70) member 12A"/>
    <property type="match status" value="1"/>
</dbReference>
<evidence type="ECO:0000259" key="12">
    <source>
        <dbReference type="Pfam" id="PF22573"/>
    </source>
</evidence>
<dbReference type="Proteomes" id="UP000694542">
    <property type="component" value="Chromosome 28"/>
</dbReference>
<dbReference type="Gene3D" id="3.30.420.40">
    <property type="match status" value="1"/>
</dbReference>
<dbReference type="GO" id="GO:0005524">
    <property type="term" value="F:ATP binding"/>
    <property type="evidence" value="ECO:0007669"/>
    <property type="project" value="UniProtKB-KW"/>
</dbReference>
<evidence type="ECO:0000256" key="1">
    <source>
        <dbReference type="ARBA" id="ARBA00004123"/>
    </source>
</evidence>
<evidence type="ECO:0000256" key="7">
    <source>
        <dbReference type="ARBA" id="ARBA00022990"/>
    </source>
</evidence>
<organism evidence="13 14">
    <name type="scientific">Canis lupus familiaris</name>
    <name type="common">Dog</name>
    <name type="synonym">Canis familiaris</name>
    <dbReference type="NCBI Taxonomy" id="9615"/>
    <lineage>
        <taxon>Eukaryota</taxon>
        <taxon>Metazoa</taxon>
        <taxon>Chordata</taxon>
        <taxon>Craniata</taxon>
        <taxon>Vertebrata</taxon>
        <taxon>Euteleostomi</taxon>
        <taxon>Mammalia</taxon>
        <taxon>Eutheria</taxon>
        <taxon>Laurasiatheria</taxon>
        <taxon>Carnivora</taxon>
        <taxon>Caniformia</taxon>
        <taxon>Canidae</taxon>
        <taxon>Canis</taxon>
    </lineage>
</organism>
<dbReference type="Pfam" id="PF22573">
    <property type="entry name" value="SPMIP5"/>
    <property type="match status" value="1"/>
</dbReference>
<dbReference type="AlphaFoldDB" id="A0A8C0TSQ3"/>
<feature type="domain" description="Sperm-associated microtubule inner protein 5" evidence="12">
    <location>
        <begin position="576"/>
        <end position="637"/>
    </location>
</feature>
<dbReference type="FunFam" id="3.30.420.40:FF:000061">
    <property type="entry name" value="Heat shock protein family A (Hsp70) member 12A"/>
    <property type="match status" value="1"/>
</dbReference>
<comment type="subcellular location">
    <subcellularLocation>
        <location evidence="2">Cytoplasm</location>
    </subcellularLocation>
    <subcellularLocation>
        <location evidence="1">Nucleus</location>
    </subcellularLocation>
</comment>
<keyword evidence="6" id="KW-0067">ATP-binding</keyword>
<dbReference type="InterPro" id="IPR055215">
    <property type="entry name" value="SPMIP5_dom"/>
</dbReference>
<evidence type="ECO:0000256" key="11">
    <source>
        <dbReference type="ARBA" id="ARBA00070031"/>
    </source>
</evidence>
<dbReference type="PANTHER" id="PTHR14187:SF46">
    <property type="entry name" value="HEAT SHOCK 70 KDA PROTEIN 12A"/>
    <property type="match status" value="1"/>
</dbReference>
<sequence>MMDSVGMYGLCGCTAKSKMKCDSRWEIPASETAPTSAYSSPARSLGDTGITPLSPSHIVNDADTNVSEQQTFLVVVAIDFGTTSSGYAYSFTKEPECIHVMRRWEGGDPGVSNQKTPTTILLTPERKFHSFGYAARDFYHDLDPNEAKQWLYLEKFKMKLHTTGDLTMDTDLTAANGKKVKALEIFAYALQYFKEQALKELSDQAGSEFENSDVRWVITVPAIWKQPAKQFMRQAAYQAGLASPENAEQLIIALEPEAASIYCRKLRLHQMIELSSKAAVNGYSSGDTVGAGFAQAKEHIRRNRQSRTFLVENVIGEIWSELEEGDKYVVVDSGGGTVDLTVHQIRLPEGHLKELYKATGGPYGSLGVDYEFEKLLCKIFGEDFIEQFKIKRPAAWVDLMIAFESRKRAAAPDRTNPLNITLPFSFIDYYKKFRGHSVEHALRKSNVDFVKWSSQGMLRMSPDAMNALFKPTIDSIIEHLPSEIMESSKTFMRHLPITPGYSGFVPYLSCQQATSKDSMSHCLKIFQENTRRYKNQLEEFRCSVATAQKLQPVCSEETVLRALHQYLRQYHPLSLEHKYIKKPLQEPPIPGWAGYLPRAKVTELGCATRYSVMARNCYQDFLDLMEQSRGAHLKSYEIYADGSTQLPSAPSPKVLQREGLLPKYLDFSNPGGSCLAHRRPLTEDPRLLVTRGCRQRSNTSCNGKIYLEPLSSAKYAKS</sequence>
<dbReference type="GO" id="GO:0005737">
    <property type="term" value="C:cytoplasm"/>
    <property type="evidence" value="ECO:0007669"/>
    <property type="project" value="UniProtKB-SubCell"/>
</dbReference>
<reference evidence="13" key="2">
    <citation type="submission" date="2025-08" db="UniProtKB">
        <authorList>
            <consortium name="Ensembl"/>
        </authorList>
    </citation>
    <scope>IDENTIFICATION</scope>
</reference>
<evidence type="ECO:0000256" key="6">
    <source>
        <dbReference type="ARBA" id="ARBA00022840"/>
    </source>
</evidence>
<protein>
    <recommendedName>
        <fullName evidence="11">Heat shock 70 kDa protein 12A</fullName>
    </recommendedName>
</protein>
<dbReference type="PANTHER" id="PTHR14187">
    <property type="entry name" value="ALPHA KINASE/ELONGATION FACTOR 2 KINASE"/>
    <property type="match status" value="1"/>
</dbReference>
<comment type="similarity">
    <text evidence="3">Belongs to the heat shock protein 70 family.</text>
</comment>